<protein>
    <submittedName>
        <fullName evidence="1">Uncharacterized protein LOC114348269</fullName>
    </submittedName>
</protein>
<gene>
    <name evidence="1" type="primary">LOC114348269</name>
</gene>
<dbReference type="AlphaFoldDB" id="A0A6P7HAG6"/>
<name>A0A6P7HAG6_DIAVI</name>
<dbReference type="InParanoid" id="A0A6P7HAG6"/>
<reference evidence="1" key="1">
    <citation type="submission" date="2025-08" db="UniProtKB">
        <authorList>
            <consortium name="RefSeq"/>
        </authorList>
    </citation>
    <scope>IDENTIFICATION</scope>
    <source>
        <tissue evidence="1">Whole insect</tissue>
    </source>
</reference>
<accession>A0A6P7HAG6</accession>
<evidence type="ECO:0000313" key="1">
    <source>
        <dbReference type="RefSeq" id="XP_028154668.1"/>
    </source>
</evidence>
<dbReference type="RefSeq" id="XP_028154668.1">
    <property type="nucleotide sequence ID" value="XM_028298867.1"/>
</dbReference>
<proteinExistence type="predicted"/>
<organism evidence="1">
    <name type="scientific">Diabrotica virgifera virgifera</name>
    <name type="common">western corn rootworm</name>
    <dbReference type="NCBI Taxonomy" id="50390"/>
    <lineage>
        <taxon>Eukaryota</taxon>
        <taxon>Metazoa</taxon>
        <taxon>Ecdysozoa</taxon>
        <taxon>Arthropoda</taxon>
        <taxon>Hexapoda</taxon>
        <taxon>Insecta</taxon>
        <taxon>Pterygota</taxon>
        <taxon>Neoptera</taxon>
        <taxon>Endopterygota</taxon>
        <taxon>Coleoptera</taxon>
        <taxon>Polyphaga</taxon>
        <taxon>Cucujiformia</taxon>
        <taxon>Chrysomeloidea</taxon>
        <taxon>Chrysomelidae</taxon>
        <taxon>Galerucinae</taxon>
        <taxon>Diabroticina</taxon>
        <taxon>Diabroticites</taxon>
        <taxon>Diabrotica</taxon>
    </lineage>
</organism>
<sequence>MISLAQETQTQLHQTIKQFNQNINEIKDALNNITNVENSIIHYQTLNNQLELILDFIRKIVMTITLSKANITNIELFDINQINSLQEILLSKYDKKQIIFSDRYPFKL</sequence>